<feature type="compositionally biased region" description="Basic residues" evidence="1">
    <location>
        <begin position="107"/>
        <end position="117"/>
    </location>
</feature>
<dbReference type="AlphaFoldDB" id="A0A6J4SZ73"/>
<dbReference type="EC" id="6.4.1.8" evidence="2"/>
<reference evidence="2" key="1">
    <citation type="submission" date="2020-02" db="EMBL/GenBank/DDBJ databases">
        <authorList>
            <person name="Meier V. D."/>
        </authorList>
    </citation>
    <scope>NUCLEOTIDE SEQUENCE</scope>
    <source>
        <strain evidence="2">AVDCRST_MAG13</strain>
    </source>
</reference>
<protein>
    <submittedName>
        <fullName evidence="2">Acetophenone carboxylase subunit Apc2</fullName>
        <ecNumber evidence="2">6.4.1.8</ecNumber>
    </submittedName>
</protein>
<feature type="compositionally biased region" description="Low complexity" evidence="1">
    <location>
        <begin position="8"/>
        <end position="22"/>
    </location>
</feature>
<dbReference type="EMBL" id="CADCVO010000436">
    <property type="protein sequence ID" value="CAA9509668.1"/>
    <property type="molecule type" value="Genomic_DNA"/>
</dbReference>
<evidence type="ECO:0000313" key="2">
    <source>
        <dbReference type="EMBL" id="CAA9509668.1"/>
    </source>
</evidence>
<name>A0A6J4SZ73_9ACTN</name>
<accession>A0A6J4SZ73</accession>
<organism evidence="2">
    <name type="scientific">uncultured Solirubrobacteraceae bacterium</name>
    <dbReference type="NCBI Taxonomy" id="1162706"/>
    <lineage>
        <taxon>Bacteria</taxon>
        <taxon>Bacillati</taxon>
        <taxon>Actinomycetota</taxon>
        <taxon>Thermoleophilia</taxon>
        <taxon>Solirubrobacterales</taxon>
        <taxon>Solirubrobacteraceae</taxon>
        <taxon>environmental samples</taxon>
    </lineage>
</organism>
<gene>
    <name evidence="2" type="ORF">AVDCRST_MAG13-2736</name>
</gene>
<dbReference type="GO" id="GO:0016874">
    <property type="term" value="F:ligase activity"/>
    <property type="evidence" value="ECO:0007669"/>
    <property type="project" value="UniProtKB-KW"/>
</dbReference>
<evidence type="ECO:0000256" key="1">
    <source>
        <dbReference type="SAM" id="MobiDB-lite"/>
    </source>
</evidence>
<feature type="non-terminal residue" evidence="2">
    <location>
        <position position="1"/>
    </location>
</feature>
<sequence length="124" mass="13385">GAHQGHGVPRPRAGVRALALPRLRPRPRLGPGELQARLPGQPARPAGDPPAAHRGRVHLRPRSRLGADRRVPLPGLLHADRDGVPAAGPPRHPRHRDRPRPPALPRRGGRAHRARRAPGREGGL</sequence>
<feature type="compositionally biased region" description="Basic residues" evidence="1">
    <location>
        <begin position="53"/>
        <end position="63"/>
    </location>
</feature>
<keyword evidence="2" id="KW-0436">Ligase</keyword>
<proteinExistence type="predicted"/>
<feature type="region of interest" description="Disordered" evidence="1">
    <location>
        <begin position="1"/>
        <end position="124"/>
    </location>
</feature>
<feature type="non-terminal residue" evidence="2">
    <location>
        <position position="124"/>
    </location>
</feature>